<evidence type="ECO:0000313" key="2">
    <source>
        <dbReference type="EMBL" id="HIU62185.1"/>
    </source>
</evidence>
<comment type="caution">
    <text evidence="2">The sequence shown here is derived from an EMBL/GenBank/DDBJ whole genome shotgun (WGS) entry which is preliminary data.</text>
</comment>
<feature type="transmembrane region" description="Helical" evidence="1">
    <location>
        <begin position="387"/>
        <end position="409"/>
    </location>
</feature>
<feature type="transmembrane region" description="Helical" evidence="1">
    <location>
        <begin position="463"/>
        <end position="483"/>
    </location>
</feature>
<dbReference type="Proteomes" id="UP000824145">
    <property type="component" value="Unassembled WGS sequence"/>
</dbReference>
<feature type="transmembrane region" description="Helical" evidence="1">
    <location>
        <begin position="67"/>
        <end position="88"/>
    </location>
</feature>
<feature type="transmembrane region" description="Helical" evidence="1">
    <location>
        <begin position="539"/>
        <end position="561"/>
    </location>
</feature>
<dbReference type="AlphaFoldDB" id="A0A9D1MKJ5"/>
<organism evidence="2 3">
    <name type="scientific">Candidatus Caccalectryoclostridium excrementigallinarum</name>
    <dbReference type="NCBI Taxonomy" id="2840710"/>
    <lineage>
        <taxon>Bacteria</taxon>
        <taxon>Bacillati</taxon>
        <taxon>Bacillota</taxon>
        <taxon>Clostridia</taxon>
        <taxon>Christensenellales</taxon>
        <taxon>Christensenellaceae</taxon>
        <taxon>Christensenellaceae incertae sedis</taxon>
        <taxon>Candidatus Caccalectryoclostridium</taxon>
    </lineage>
</organism>
<feature type="transmembrane region" description="Helical" evidence="1">
    <location>
        <begin position="430"/>
        <end position="457"/>
    </location>
</feature>
<feature type="transmembrane region" description="Helical" evidence="1">
    <location>
        <begin position="30"/>
        <end position="55"/>
    </location>
</feature>
<keyword evidence="1" id="KW-1133">Transmembrane helix</keyword>
<feature type="transmembrane region" description="Helical" evidence="1">
    <location>
        <begin position="209"/>
        <end position="233"/>
    </location>
</feature>
<reference evidence="2" key="2">
    <citation type="journal article" date="2021" name="PeerJ">
        <title>Extensive microbial diversity within the chicken gut microbiome revealed by metagenomics and culture.</title>
        <authorList>
            <person name="Gilroy R."/>
            <person name="Ravi A."/>
            <person name="Getino M."/>
            <person name="Pursley I."/>
            <person name="Horton D.L."/>
            <person name="Alikhan N.F."/>
            <person name="Baker D."/>
            <person name="Gharbi K."/>
            <person name="Hall N."/>
            <person name="Watson M."/>
            <person name="Adriaenssens E.M."/>
            <person name="Foster-Nyarko E."/>
            <person name="Jarju S."/>
            <person name="Secka A."/>
            <person name="Antonio M."/>
            <person name="Oren A."/>
            <person name="Chaudhuri R.R."/>
            <person name="La Ragione R."/>
            <person name="Hildebrand F."/>
            <person name="Pallen M.J."/>
        </authorList>
    </citation>
    <scope>NUCLEOTIDE SEQUENCE</scope>
    <source>
        <strain evidence="2">9366</strain>
    </source>
</reference>
<gene>
    <name evidence="2" type="ORF">IAB07_00255</name>
</gene>
<feature type="transmembrane region" description="Helical" evidence="1">
    <location>
        <begin position="171"/>
        <end position="197"/>
    </location>
</feature>
<evidence type="ECO:0000256" key="1">
    <source>
        <dbReference type="SAM" id="Phobius"/>
    </source>
</evidence>
<reference evidence="2" key="1">
    <citation type="submission" date="2020-10" db="EMBL/GenBank/DDBJ databases">
        <authorList>
            <person name="Gilroy R."/>
        </authorList>
    </citation>
    <scope>NUCLEOTIDE SEQUENCE</scope>
    <source>
        <strain evidence="2">9366</strain>
    </source>
</reference>
<dbReference type="EMBL" id="DVNJ01000001">
    <property type="protein sequence ID" value="HIU62185.1"/>
    <property type="molecule type" value="Genomic_DNA"/>
</dbReference>
<evidence type="ECO:0000313" key="3">
    <source>
        <dbReference type="Proteomes" id="UP000824145"/>
    </source>
</evidence>
<protein>
    <submittedName>
        <fullName evidence="2">Uncharacterized protein</fullName>
    </submittedName>
</protein>
<proteinExistence type="predicted"/>
<feature type="transmembrane region" description="Helical" evidence="1">
    <location>
        <begin position="116"/>
        <end position="139"/>
    </location>
</feature>
<keyword evidence="1" id="KW-0812">Transmembrane</keyword>
<sequence>MTNFKSIFSLDLRLNFLALYKDKKTALKRLGLLVLLLIAFAVPLAFVFIMLYYLAQAAVFGSYLDEILNLIFAGVQLMILVFFTPSYVNSVWFSKDRQLLAAMPVSPSAVFLSRMLVMYLNTVMISFVVTIAGGAVIAAGSAAAVEDYAQAIAQGALELSPQAYVYGSADYYLMMFFTALTLPVIPLFVMAAVSFPIMKVISYLKQSSVLKTVIMIVVYGALFAALYVGMFYLQNSMGEMVFDGTEDAFAVLDKMLASLCGYTQHIYPSIWAARGMCGDWQSSLIYAAVILVLGAAALVGSRAFFSLADTRAVHASRRGGEKTVRLKTAGVRAALIKKDLVGIMREPQLAFQSFSSLILAPVMLLAFNLLLPMGAAEGTDEMYPSMLAGTSLCLMCAMSAANVLASVAVSREGKSFKIARFMPISSRDIVISKLLLADIFTFLSVVIDAVILIALGTFNVLDFFGSIICFTLLGLGLNSYGLLRDIKNPNFNYINYKELIKSSSKTLSSLLIAMTVAVAGMLLYMLLPSAGLTGYALSGVVWGVMAVICAAVCGVFGFRCIKRMSAALDAMD</sequence>
<accession>A0A9D1MKJ5</accession>
<keyword evidence="1" id="KW-0472">Membrane</keyword>
<name>A0A9D1MKJ5_9FIRM</name>
<feature type="transmembrane region" description="Helical" evidence="1">
    <location>
        <begin position="354"/>
        <end position="375"/>
    </location>
</feature>
<feature type="transmembrane region" description="Helical" evidence="1">
    <location>
        <begin position="507"/>
        <end position="527"/>
    </location>
</feature>
<feature type="transmembrane region" description="Helical" evidence="1">
    <location>
        <begin position="284"/>
        <end position="308"/>
    </location>
</feature>